<accession>A0A4C1YB63</accession>
<name>A0A4C1YB63_EUMVA</name>
<dbReference type="EMBL" id="BGZK01001136">
    <property type="protein sequence ID" value="GBP72184.1"/>
    <property type="molecule type" value="Genomic_DNA"/>
</dbReference>
<comment type="caution">
    <text evidence="1">The sequence shown here is derived from an EMBL/GenBank/DDBJ whole genome shotgun (WGS) entry which is preliminary data.</text>
</comment>
<organism evidence="1 2">
    <name type="scientific">Eumeta variegata</name>
    <name type="common">Bagworm moth</name>
    <name type="synonym">Eumeta japonica</name>
    <dbReference type="NCBI Taxonomy" id="151549"/>
    <lineage>
        <taxon>Eukaryota</taxon>
        <taxon>Metazoa</taxon>
        <taxon>Ecdysozoa</taxon>
        <taxon>Arthropoda</taxon>
        <taxon>Hexapoda</taxon>
        <taxon>Insecta</taxon>
        <taxon>Pterygota</taxon>
        <taxon>Neoptera</taxon>
        <taxon>Endopterygota</taxon>
        <taxon>Lepidoptera</taxon>
        <taxon>Glossata</taxon>
        <taxon>Ditrysia</taxon>
        <taxon>Tineoidea</taxon>
        <taxon>Psychidae</taxon>
        <taxon>Oiketicinae</taxon>
        <taxon>Eumeta</taxon>
    </lineage>
</organism>
<reference evidence="1 2" key="1">
    <citation type="journal article" date="2019" name="Commun. Biol.">
        <title>The bagworm genome reveals a unique fibroin gene that provides high tensile strength.</title>
        <authorList>
            <person name="Kono N."/>
            <person name="Nakamura H."/>
            <person name="Ohtoshi R."/>
            <person name="Tomita M."/>
            <person name="Numata K."/>
            <person name="Arakawa K."/>
        </authorList>
    </citation>
    <scope>NUCLEOTIDE SEQUENCE [LARGE SCALE GENOMIC DNA]</scope>
</reference>
<evidence type="ECO:0000313" key="1">
    <source>
        <dbReference type="EMBL" id="GBP72184.1"/>
    </source>
</evidence>
<gene>
    <name evidence="1" type="ORF">EVAR_90367_1</name>
</gene>
<dbReference type="Proteomes" id="UP000299102">
    <property type="component" value="Unassembled WGS sequence"/>
</dbReference>
<protein>
    <submittedName>
        <fullName evidence="1">Uncharacterized protein</fullName>
    </submittedName>
</protein>
<keyword evidence="2" id="KW-1185">Reference proteome</keyword>
<evidence type="ECO:0000313" key="2">
    <source>
        <dbReference type="Proteomes" id="UP000299102"/>
    </source>
</evidence>
<dbReference type="AlphaFoldDB" id="A0A4C1YB63"/>
<sequence>MHPLSGFGIQDRKLNTWAEEQVRLFDQFIKLSVEEFYIHLASRRLSLVRPLPPAAAEPRSVVPPLATPLVPGASAAAGRCSQSEAHGASPGCAVYPGALVATARCYRSLLQNAVRDVTPDHLLLPPLLTIRNPCRLHRPPDARTSSTCAATPVRAF</sequence>
<proteinExistence type="predicted"/>